<comment type="caution">
    <text evidence="1">The sequence shown here is derived from an EMBL/GenBank/DDBJ whole genome shotgun (WGS) entry which is preliminary data.</text>
</comment>
<gene>
    <name evidence="1" type="ORF">NRB20_13280</name>
</gene>
<dbReference type="Proteomes" id="UP000438448">
    <property type="component" value="Unassembled WGS sequence"/>
</dbReference>
<proteinExistence type="predicted"/>
<organism evidence="1 2">
    <name type="scientific">Nocardia macrotermitis</name>
    <dbReference type="NCBI Taxonomy" id="2585198"/>
    <lineage>
        <taxon>Bacteria</taxon>
        <taxon>Bacillati</taxon>
        <taxon>Actinomycetota</taxon>
        <taxon>Actinomycetes</taxon>
        <taxon>Mycobacteriales</taxon>
        <taxon>Nocardiaceae</taxon>
        <taxon>Nocardia</taxon>
    </lineage>
</organism>
<name>A0A7K0CXL7_9NOCA</name>
<reference evidence="1 2" key="1">
    <citation type="submission" date="2019-10" db="EMBL/GenBank/DDBJ databases">
        <title>Nocardia macrotermitis sp. nov. and Nocardia aurantia sp. nov., isolated from the gut of fungus growing-termite Macrotermes natalensis.</title>
        <authorList>
            <person name="Benndorf R."/>
            <person name="Schwitalla J."/>
            <person name="Martin K."/>
            <person name="De Beer W."/>
            <person name="Kaster A.-K."/>
            <person name="Vollmers J."/>
            <person name="Poulsen M."/>
            <person name="Beemelmanns C."/>
        </authorList>
    </citation>
    <scope>NUCLEOTIDE SEQUENCE [LARGE SCALE GENOMIC DNA]</scope>
    <source>
        <strain evidence="1 2">RB20</strain>
    </source>
</reference>
<accession>A0A7K0CXL7</accession>
<dbReference type="EMBL" id="WEGK01000002">
    <property type="protein sequence ID" value="MQY18259.1"/>
    <property type="molecule type" value="Genomic_DNA"/>
</dbReference>
<keyword evidence="2" id="KW-1185">Reference proteome</keyword>
<protein>
    <submittedName>
        <fullName evidence="1">Uncharacterized protein</fullName>
    </submittedName>
</protein>
<dbReference type="AlphaFoldDB" id="A0A7K0CXL7"/>
<evidence type="ECO:0000313" key="1">
    <source>
        <dbReference type="EMBL" id="MQY18259.1"/>
    </source>
</evidence>
<evidence type="ECO:0000313" key="2">
    <source>
        <dbReference type="Proteomes" id="UP000438448"/>
    </source>
</evidence>
<sequence length="148" mass="16347">MWTGGVAFYSVGGVEGWGREAAVRGYLISVGQFEDLVAQEMYREPGAVGIDVDAVVREGMVRVGDGRYETVVCLGEREGIPVLTCTAPWDPATVELRRPAPRYLRMLVEGLRESHGWDAERIHSYLVGLPGIRGLWDAAELDALIREE</sequence>
<dbReference type="Gene3D" id="3.10.490.10">
    <property type="entry name" value="Gamma-glutamyl cyclotransferase-like"/>
    <property type="match status" value="1"/>
</dbReference>